<dbReference type="GO" id="GO:0003677">
    <property type="term" value="F:DNA binding"/>
    <property type="evidence" value="ECO:0007669"/>
    <property type="project" value="UniProtKB-KW"/>
</dbReference>
<dbReference type="PANTHER" id="PTHR36924">
    <property type="entry name" value="ANTITOXIN HIGA-1"/>
    <property type="match status" value="1"/>
</dbReference>
<evidence type="ECO:0000256" key="1">
    <source>
        <dbReference type="ARBA" id="ARBA00023125"/>
    </source>
</evidence>
<feature type="compositionally biased region" description="Polar residues" evidence="2">
    <location>
        <begin position="1"/>
        <end position="14"/>
    </location>
</feature>
<comment type="caution">
    <text evidence="4">The sequence shown here is derived from an EMBL/GenBank/DDBJ whole genome shotgun (WGS) entry which is preliminary data.</text>
</comment>
<proteinExistence type="predicted"/>
<dbReference type="OrthoDB" id="3174593at2"/>
<dbReference type="InterPro" id="IPR001387">
    <property type="entry name" value="Cro/C1-type_HTH"/>
</dbReference>
<sequence length="115" mass="12505">MPKTSRSSTITEPGSASAGFGPAIHPGEILREDYLVPLRLTPYALAKRLRVPRTRIERLAAGRTSVTADTALRLARFFGTTPQFWMNMQASHDLAVAAAATKEELEAIRALEQAA</sequence>
<organism evidence="4 5">
    <name type="scientific">Propylenella binzhouense</name>
    <dbReference type="NCBI Taxonomy" id="2555902"/>
    <lineage>
        <taxon>Bacteria</taxon>
        <taxon>Pseudomonadati</taxon>
        <taxon>Pseudomonadota</taxon>
        <taxon>Alphaproteobacteria</taxon>
        <taxon>Hyphomicrobiales</taxon>
        <taxon>Propylenellaceae</taxon>
        <taxon>Propylenella</taxon>
    </lineage>
</organism>
<gene>
    <name evidence="4" type="primary">higA</name>
    <name evidence="4" type="ORF">E4O86_16020</name>
</gene>
<name>A0A964WUN8_9HYPH</name>
<protein>
    <submittedName>
        <fullName evidence="4">Addiction module antidote protein, HigA family</fullName>
    </submittedName>
</protein>
<accession>A0A964WUN8</accession>
<feature type="domain" description="HTH cro/C1-type" evidence="3">
    <location>
        <begin position="40"/>
        <end position="85"/>
    </location>
</feature>
<dbReference type="RefSeq" id="WP_161141560.1">
    <property type="nucleotide sequence ID" value="NZ_SPKJ01000064.1"/>
</dbReference>
<dbReference type="NCBIfam" id="TIGR02607">
    <property type="entry name" value="antidote_HigA"/>
    <property type="match status" value="1"/>
</dbReference>
<dbReference type="Pfam" id="PF01381">
    <property type="entry name" value="HTH_3"/>
    <property type="match status" value="1"/>
</dbReference>
<reference evidence="4" key="1">
    <citation type="submission" date="2019-03" db="EMBL/GenBank/DDBJ databases">
        <title>Afifella sp. nov., isolated from activated sludge.</title>
        <authorList>
            <person name="Li Q."/>
            <person name="Liu Y."/>
        </authorList>
    </citation>
    <scope>NUCLEOTIDE SEQUENCE</scope>
    <source>
        <strain evidence="4">L72</strain>
    </source>
</reference>
<evidence type="ECO:0000313" key="4">
    <source>
        <dbReference type="EMBL" id="MYZ49218.1"/>
    </source>
</evidence>
<dbReference type="CDD" id="cd00093">
    <property type="entry name" value="HTH_XRE"/>
    <property type="match status" value="1"/>
</dbReference>
<evidence type="ECO:0000313" key="5">
    <source>
        <dbReference type="Proteomes" id="UP000773614"/>
    </source>
</evidence>
<feature type="region of interest" description="Disordered" evidence="2">
    <location>
        <begin position="1"/>
        <end position="22"/>
    </location>
</feature>
<dbReference type="SUPFAM" id="SSF47413">
    <property type="entry name" value="lambda repressor-like DNA-binding domains"/>
    <property type="match status" value="1"/>
</dbReference>
<dbReference type="InterPro" id="IPR013430">
    <property type="entry name" value="Toxin_antidote_HigA"/>
</dbReference>
<keyword evidence="1" id="KW-0238">DNA-binding</keyword>
<evidence type="ECO:0000259" key="3">
    <source>
        <dbReference type="PROSITE" id="PS50943"/>
    </source>
</evidence>
<dbReference type="Proteomes" id="UP000773614">
    <property type="component" value="Unassembled WGS sequence"/>
</dbReference>
<dbReference type="PANTHER" id="PTHR36924:SF1">
    <property type="entry name" value="ANTITOXIN HIGA-1"/>
    <property type="match status" value="1"/>
</dbReference>
<dbReference type="SMART" id="SM00530">
    <property type="entry name" value="HTH_XRE"/>
    <property type="match status" value="1"/>
</dbReference>
<dbReference type="InterPro" id="IPR010982">
    <property type="entry name" value="Lambda_DNA-bd_dom_sf"/>
</dbReference>
<evidence type="ECO:0000256" key="2">
    <source>
        <dbReference type="SAM" id="MobiDB-lite"/>
    </source>
</evidence>
<dbReference type="EMBL" id="SPKJ01000064">
    <property type="protein sequence ID" value="MYZ49218.1"/>
    <property type="molecule type" value="Genomic_DNA"/>
</dbReference>
<dbReference type="PROSITE" id="PS50943">
    <property type="entry name" value="HTH_CROC1"/>
    <property type="match status" value="1"/>
</dbReference>
<dbReference type="Gene3D" id="1.10.260.40">
    <property type="entry name" value="lambda repressor-like DNA-binding domains"/>
    <property type="match status" value="1"/>
</dbReference>
<keyword evidence="5" id="KW-1185">Reference proteome</keyword>
<dbReference type="AlphaFoldDB" id="A0A964WUN8"/>